<dbReference type="EMBL" id="UOFR01000084">
    <property type="protein sequence ID" value="VAX01369.1"/>
    <property type="molecule type" value="Genomic_DNA"/>
</dbReference>
<dbReference type="GO" id="GO:0003677">
    <property type="term" value="F:DNA binding"/>
    <property type="evidence" value="ECO:0007669"/>
    <property type="project" value="UniProtKB-KW"/>
</dbReference>
<dbReference type="GO" id="GO:0034605">
    <property type="term" value="P:cellular response to heat"/>
    <property type="evidence" value="ECO:0007669"/>
    <property type="project" value="InterPro"/>
</dbReference>
<accession>A0A3B1A6I9</accession>
<dbReference type="PIRSF" id="PIRSF016821">
    <property type="entry name" value="HSP15"/>
    <property type="match status" value="1"/>
</dbReference>
<feature type="region of interest" description="Disordered" evidence="4">
    <location>
        <begin position="74"/>
        <end position="126"/>
    </location>
</feature>
<dbReference type="CDD" id="cd00165">
    <property type="entry name" value="S4"/>
    <property type="match status" value="1"/>
</dbReference>
<dbReference type="GO" id="GO:0043023">
    <property type="term" value="F:ribosomal large subunit binding"/>
    <property type="evidence" value="ECO:0007669"/>
    <property type="project" value="InterPro"/>
</dbReference>
<feature type="domain" description="RNA-binding S4" evidence="5">
    <location>
        <begin position="4"/>
        <end position="74"/>
    </location>
</feature>
<organism evidence="6">
    <name type="scientific">hydrothermal vent metagenome</name>
    <dbReference type="NCBI Taxonomy" id="652676"/>
    <lineage>
        <taxon>unclassified sequences</taxon>
        <taxon>metagenomes</taxon>
        <taxon>ecological metagenomes</taxon>
    </lineage>
</organism>
<dbReference type="InterPro" id="IPR025708">
    <property type="entry name" value="HSP15"/>
</dbReference>
<comment type="similarity">
    <text evidence="1">Belongs to the HSP15 family.</text>
</comment>
<feature type="compositionally biased region" description="Polar residues" evidence="4">
    <location>
        <begin position="74"/>
        <end position="98"/>
    </location>
</feature>
<evidence type="ECO:0000313" key="6">
    <source>
        <dbReference type="EMBL" id="VAX01369.1"/>
    </source>
</evidence>
<evidence type="ECO:0000256" key="1">
    <source>
        <dbReference type="ARBA" id="ARBA00008396"/>
    </source>
</evidence>
<keyword evidence="3" id="KW-0238">DNA-binding</keyword>
<evidence type="ECO:0000259" key="5">
    <source>
        <dbReference type="SMART" id="SM00363"/>
    </source>
</evidence>
<protein>
    <submittedName>
        <fullName evidence="6">Ribosome-associated heat shock protein implicated in the recycling of the 50S subunit (S4 paralog)</fullName>
    </submittedName>
</protein>
<evidence type="ECO:0000256" key="2">
    <source>
        <dbReference type="ARBA" id="ARBA00022884"/>
    </source>
</evidence>
<gene>
    <name evidence="6" type="ORF">MNBD_GAMMA21-2622</name>
</gene>
<dbReference type="GO" id="GO:0003727">
    <property type="term" value="F:single-stranded RNA binding"/>
    <property type="evidence" value="ECO:0007669"/>
    <property type="project" value="InterPro"/>
</dbReference>
<name>A0A3B1A6I9_9ZZZZ</name>
<dbReference type="Pfam" id="PF01479">
    <property type="entry name" value="S4"/>
    <property type="match status" value="1"/>
</dbReference>
<dbReference type="PROSITE" id="PS50889">
    <property type="entry name" value="S4"/>
    <property type="match status" value="1"/>
</dbReference>
<keyword evidence="6" id="KW-0346">Stress response</keyword>
<evidence type="ECO:0000256" key="3">
    <source>
        <dbReference type="ARBA" id="ARBA00023125"/>
    </source>
</evidence>
<evidence type="ECO:0000256" key="4">
    <source>
        <dbReference type="SAM" id="MobiDB-lite"/>
    </source>
</evidence>
<dbReference type="InterPro" id="IPR036986">
    <property type="entry name" value="S4_RNA-bd_sf"/>
</dbReference>
<keyword evidence="2" id="KW-0694">RNA-binding</keyword>
<dbReference type="Gene3D" id="3.10.290.10">
    <property type="entry name" value="RNA-binding S4 domain"/>
    <property type="match status" value="1"/>
</dbReference>
<reference evidence="6" key="1">
    <citation type="submission" date="2018-06" db="EMBL/GenBank/DDBJ databases">
        <authorList>
            <person name="Zhirakovskaya E."/>
        </authorList>
    </citation>
    <scope>NUCLEOTIDE SEQUENCE</scope>
</reference>
<dbReference type="InterPro" id="IPR002942">
    <property type="entry name" value="S4_RNA-bd"/>
</dbReference>
<dbReference type="SMART" id="SM00363">
    <property type="entry name" value="S4"/>
    <property type="match status" value="1"/>
</dbReference>
<proteinExistence type="inferred from homology"/>
<dbReference type="SUPFAM" id="SSF55174">
    <property type="entry name" value="Alpha-L RNA-binding motif"/>
    <property type="match status" value="1"/>
</dbReference>
<sequence>MTNIRIDKWLWAARFYKTRSQASDAVNGGHVRVNDVRCKSSRSVQLEDKIRINKSSTQTIIIVKKLSVKRGSAPQAQQMYEETEQSLQQREMQQTQRKLNVMANPHPQGRPDKRQRRQLKKWREAE</sequence>
<dbReference type="AlphaFoldDB" id="A0A3B1A6I9"/>